<feature type="signal peptide" evidence="2">
    <location>
        <begin position="1"/>
        <end position="19"/>
    </location>
</feature>
<proteinExistence type="predicted"/>
<name>A0A7W8DM15_9BACT</name>
<feature type="chain" id="PRO_5030640774" evidence="2">
    <location>
        <begin position="20"/>
        <end position="196"/>
    </location>
</feature>
<dbReference type="RefSeq" id="WP_184342204.1">
    <property type="nucleotide sequence ID" value="NZ_JACHIG010000009.1"/>
</dbReference>
<comment type="caution">
    <text evidence="3">The sequence shown here is derived from an EMBL/GenBank/DDBJ whole genome shotgun (WGS) entry which is preliminary data.</text>
</comment>
<feature type="region of interest" description="Disordered" evidence="1">
    <location>
        <begin position="155"/>
        <end position="196"/>
    </location>
</feature>
<keyword evidence="2" id="KW-0732">Signal</keyword>
<dbReference type="Proteomes" id="UP000590740">
    <property type="component" value="Unassembled WGS sequence"/>
</dbReference>
<dbReference type="AlphaFoldDB" id="A0A7W8DM15"/>
<feature type="compositionally biased region" description="Low complexity" evidence="1">
    <location>
        <begin position="164"/>
        <end position="179"/>
    </location>
</feature>
<evidence type="ECO:0000256" key="2">
    <source>
        <dbReference type="SAM" id="SignalP"/>
    </source>
</evidence>
<gene>
    <name evidence="3" type="ORF">HNQ65_004010</name>
</gene>
<reference evidence="3 4" key="1">
    <citation type="submission" date="2020-08" db="EMBL/GenBank/DDBJ databases">
        <title>Genomic Encyclopedia of Type Strains, Phase IV (KMG-IV): sequencing the most valuable type-strain genomes for metagenomic binning, comparative biology and taxonomic classification.</title>
        <authorList>
            <person name="Goeker M."/>
        </authorList>
    </citation>
    <scope>NUCLEOTIDE SEQUENCE [LARGE SCALE GENOMIC DNA]</scope>
    <source>
        <strain evidence="3 4">DSM 12252</strain>
    </source>
</reference>
<evidence type="ECO:0000313" key="3">
    <source>
        <dbReference type="EMBL" id="MBB5034416.1"/>
    </source>
</evidence>
<evidence type="ECO:0000313" key="4">
    <source>
        <dbReference type="Proteomes" id="UP000590740"/>
    </source>
</evidence>
<organism evidence="3 4">
    <name type="scientific">Prosthecobacter vanneervenii</name>
    <dbReference type="NCBI Taxonomy" id="48466"/>
    <lineage>
        <taxon>Bacteria</taxon>
        <taxon>Pseudomonadati</taxon>
        <taxon>Verrucomicrobiota</taxon>
        <taxon>Verrucomicrobiia</taxon>
        <taxon>Verrucomicrobiales</taxon>
        <taxon>Verrucomicrobiaceae</taxon>
        <taxon>Prosthecobacter</taxon>
    </lineage>
</organism>
<keyword evidence="4" id="KW-1185">Reference proteome</keyword>
<evidence type="ECO:0000256" key="1">
    <source>
        <dbReference type="SAM" id="MobiDB-lite"/>
    </source>
</evidence>
<accession>A0A7W8DM15</accession>
<sequence>MKSCSAFFVLLWLASAAFAQPAAPPATPIVAKSTYHPDNSHSETVVDKTTNELIESTYNAGGALVAKKHYLLNERGLPTQGHIYDGRGNLVARSQVYFDAYGRPQEMRTFNLSGLCYQQVIYEYDEKGNAKKPKVVNVNPSAAPSIKPGMIDFTQNTMPPGPAMPQQQPVSAQAQQPAAEPKKKGFFGRLFGKKEK</sequence>
<protein>
    <submittedName>
        <fullName evidence="3">Uncharacterized protein</fullName>
    </submittedName>
</protein>
<dbReference type="EMBL" id="JACHIG010000009">
    <property type="protein sequence ID" value="MBB5034416.1"/>
    <property type="molecule type" value="Genomic_DNA"/>
</dbReference>